<dbReference type="PRINTS" id="PR00870">
    <property type="entry name" value="DNAPOLXBETA"/>
</dbReference>
<name>A0A7K1U412_9BACT</name>
<dbReference type="Proteomes" id="UP000461730">
    <property type="component" value="Unassembled WGS sequence"/>
</dbReference>
<gene>
    <name evidence="4" type="ORF">GO493_10715</name>
</gene>
<dbReference type="InterPro" id="IPR043519">
    <property type="entry name" value="NT_sf"/>
</dbReference>
<keyword evidence="2" id="KW-0548">Nucleotidyltransferase</keyword>
<dbReference type="RefSeq" id="WP_157306162.1">
    <property type="nucleotide sequence ID" value="NZ_WRXN01000004.1"/>
</dbReference>
<protein>
    <recommendedName>
        <fullName evidence="3">DNA-directed DNA polymerase X domain-containing protein</fullName>
    </recommendedName>
</protein>
<dbReference type="GO" id="GO:0006281">
    <property type="term" value="P:DNA repair"/>
    <property type="evidence" value="ECO:0007669"/>
    <property type="project" value="InterPro"/>
</dbReference>
<dbReference type="GO" id="GO:0008270">
    <property type="term" value="F:zinc ion binding"/>
    <property type="evidence" value="ECO:0007669"/>
    <property type="project" value="TreeGrafter"/>
</dbReference>
<dbReference type="InterPro" id="IPR002054">
    <property type="entry name" value="DNA-dir_DNA_pol_X"/>
</dbReference>
<dbReference type="GO" id="GO:0042578">
    <property type="term" value="F:phosphoric ester hydrolase activity"/>
    <property type="evidence" value="ECO:0007669"/>
    <property type="project" value="TreeGrafter"/>
</dbReference>
<dbReference type="Gene3D" id="1.10.150.20">
    <property type="entry name" value="5' to 3' exonuclease, C-terminal subdomain"/>
    <property type="match status" value="1"/>
</dbReference>
<dbReference type="InterPro" id="IPR022311">
    <property type="entry name" value="PolX-like"/>
</dbReference>
<feature type="domain" description="DNA-directed DNA polymerase X" evidence="3">
    <location>
        <begin position="11"/>
        <end position="323"/>
    </location>
</feature>
<dbReference type="SUPFAM" id="SSF81301">
    <property type="entry name" value="Nucleotidyltransferase"/>
    <property type="match status" value="1"/>
</dbReference>
<dbReference type="SMART" id="SM00483">
    <property type="entry name" value="POLXc"/>
    <property type="match status" value="1"/>
</dbReference>
<dbReference type="GO" id="GO:0003677">
    <property type="term" value="F:DNA binding"/>
    <property type="evidence" value="ECO:0007669"/>
    <property type="project" value="InterPro"/>
</dbReference>
<proteinExistence type="predicted"/>
<evidence type="ECO:0000256" key="2">
    <source>
        <dbReference type="ARBA" id="ARBA00022695"/>
    </source>
</evidence>
<evidence type="ECO:0000259" key="3">
    <source>
        <dbReference type="SMART" id="SM00483"/>
    </source>
</evidence>
<evidence type="ECO:0000313" key="4">
    <source>
        <dbReference type="EMBL" id="MVT08735.1"/>
    </source>
</evidence>
<evidence type="ECO:0000256" key="1">
    <source>
        <dbReference type="ARBA" id="ARBA00022679"/>
    </source>
</evidence>
<dbReference type="Gene3D" id="3.30.460.10">
    <property type="entry name" value="Beta Polymerase, domain 2"/>
    <property type="match status" value="1"/>
</dbReference>
<dbReference type="InterPro" id="IPR002008">
    <property type="entry name" value="DNA_pol_X_beta-like"/>
</dbReference>
<dbReference type="InterPro" id="IPR022312">
    <property type="entry name" value="DNA_pol_X"/>
</dbReference>
<accession>A0A7K1U412</accession>
<dbReference type="Gene3D" id="3.20.20.140">
    <property type="entry name" value="Metal-dependent hydrolases"/>
    <property type="match status" value="1"/>
</dbReference>
<evidence type="ECO:0000313" key="5">
    <source>
        <dbReference type="Proteomes" id="UP000461730"/>
    </source>
</evidence>
<dbReference type="PANTHER" id="PTHR36928:SF1">
    <property type="entry name" value="PHOSPHATASE YCDX-RELATED"/>
    <property type="match status" value="1"/>
</dbReference>
<dbReference type="InterPro" id="IPR050243">
    <property type="entry name" value="PHP_phosphatase"/>
</dbReference>
<dbReference type="AlphaFoldDB" id="A0A7K1U412"/>
<dbReference type="SUPFAM" id="SSF89550">
    <property type="entry name" value="PHP domain-like"/>
    <property type="match status" value="1"/>
</dbReference>
<dbReference type="GO" id="GO:0003887">
    <property type="term" value="F:DNA-directed DNA polymerase activity"/>
    <property type="evidence" value="ECO:0007669"/>
    <property type="project" value="InterPro"/>
</dbReference>
<dbReference type="Gene3D" id="3.30.210.10">
    <property type="entry name" value="DNA polymerase, thumb domain"/>
    <property type="match status" value="1"/>
</dbReference>
<dbReference type="PIRSF" id="PIRSF005047">
    <property type="entry name" value="UCP005047_YshC"/>
    <property type="match status" value="1"/>
</dbReference>
<comment type="caution">
    <text evidence="4">The sequence shown here is derived from an EMBL/GenBank/DDBJ whole genome shotgun (WGS) entry which is preliminary data.</text>
</comment>
<dbReference type="InterPro" id="IPR029398">
    <property type="entry name" value="PolB_thumb"/>
</dbReference>
<organism evidence="4 5">
    <name type="scientific">Chitinophaga tropicalis</name>
    <dbReference type="NCBI Taxonomy" id="2683588"/>
    <lineage>
        <taxon>Bacteria</taxon>
        <taxon>Pseudomonadati</taxon>
        <taxon>Bacteroidota</taxon>
        <taxon>Chitinophagia</taxon>
        <taxon>Chitinophagales</taxon>
        <taxon>Chitinophagaceae</taxon>
        <taxon>Chitinophaga</taxon>
    </lineage>
</organism>
<sequence length="574" mass="64531">MTAITSTIFPRCKEALSSLYHIMSGCYRYLGKSSAARACNRLAVQASKLRGDNGNIQPAEYLAALQETLRKDVEEFMSTGTLRRYVHLVPKVPIALLEVLDVDGFSPELVKKLHEELHIDNMDQLKTVLLSGRLKRVKGFSNAMIDHLKRSLKLSKTKGSRLLLWDAILQGNEILRVVRLIPEVEEASLTGSLRRGAETVGDIDMVVNVAEENRENFMKHFRLIPQVQDMVSQSWQKVSAVLYNNTQLDIRIADERSYGAALLCYTGSPDHLSLLNERAIKKGYMLSPLGLFDTENGTRAGGSSEADIYNHLGLSYIPPELREGGREIHRAGRKMLPELVCFSQINGDMRIQTSYGNGESSLSTIAHYVLNAFPHYEYIVVSDRLPASVYPFQFTEIDAVNRATGFPFLKKGILVEIADDGSIDIPDQLLRQADWITAIVNGPDDDHFEEKFIRACEHPYINCISNPSGRTVGEDEPGAYDWQKLFKKAALTGTALEMNAQPQRLDLSDRLLRAAAQEGVKIVINSCAQLCSHYDYMQMGVTMARRGWCSKENILNTFHWKDVEHFKHSALRHI</sequence>
<dbReference type="InterPro" id="IPR016195">
    <property type="entry name" value="Pol/histidinol_Pase-like"/>
</dbReference>
<dbReference type="Pfam" id="PF14791">
    <property type="entry name" value="DNA_pol_B_thumb"/>
    <property type="match status" value="1"/>
</dbReference>
<dbReference type="PANTHER" id="PTHR36928">
    <property type="entry name" value="PHOSPHATASE YCDX-RELATED"/>
    <property type="match status" value="1"/>
</dbReference>
<dbReference type="EMBL" id="WRXN01000004">
    <property type="protein sequence ID" value="MVT08735.1"/>
    <property type="molecule type" value="Genomic_DNA"/>
</dbReference>
<keyword evidence="1" id="KW-0808">Transferase</keyword>
<dbReference type="GO" id="GO:0005829">
    <property type="term" value="C:cytosol"/>
    <property type="evidence" value="ECO:0007669"/>
    <property type="project" value="TreeGrafter"/>
</dbReference>
<dbReference type="PRINTS" id="PR00869">
    <property type="entry name" value="DNAPOLX"/>
</dbReference>
<keyword evidence="5" id="KW-1185">Reference proteome</keyword>
<reference evidence="4 5" key="1">
    <citation type="submission" date="2019-12" db="EMBL/GenBank/DDBJ databases">
        <title>Chitinophaga sp. strain ysch24 (GDMCC 1.1355), whole genome shotgun sequence.</title>
        <authorList>
            <person name="Zhang X."/>
        </authorList>
    </citation>
    <scope>NUCLEOTIDE SEQUENCE [LARGE SCALE GENOMIC DNA]</scope>
    <source>
        <strain evidence="5">ysch24</strain>
    </source>
</reference>
<dbReference type="InterPro" id="IPR037160">
    <property type="entry name" value="DNA_Pol_thumb_sf"/>
</dbReference>